<organism evidence="12 13">
    <name type="scientific">Podospora didyma</name>
    <dbReference type="NCBI Taxonomy" id="330526"/>
    <lineage>
        <taxon>Eukaryota</taxon>
        <taxon>Fungi</taxon>
        <taxon>Dikarya</taxon>
        <taxon>Ascomycota</taxon>
        <taxon>Pezizomycotina</taxon>
        <taxon>Sordariomycetes</taxon>
        <taxon>Sordariomycetidae</taxon>
        <taxon>Sordariales</taxon>
        <taxon>Podosporaceae</taxon>
        <taxon>Podospora</taxon>
    </lineage>
</organism>
<evidence type="ECO:0000256" key="1">
    <source>
        <dbReference type="ARBA" id="ARBA00004389"/>
    </source>
</evidence>
<dbReference type="GO" id="GO:0031965">
    <property type="term" value="C:nuclear membrane"/>
    <property type="evidence" value="ECO:0007669"/>
    <property type="project" value="UniProtKB-SubCell"/>
</dbReference>
<evidence type="ECO:0000256" key="6">
    <source>
        <dbReference type="ARBA" id="ARBA00022692"/>
    </source>
</evidence>
<name>A0AAE0U1V2_9PEZI</name>
<feature type="transmembrane region" description="Helical" evidence="11">
    <location>
        <begin position="82"/>
        <end position="102"/>
    </location>
</feature>
<reference evidence="12" key="1">
    <citation type="journal article" date="2023" name="Mol. Phylogenet. Evol.">
        <title>Genome-scale phylogeny and comparative genomics of the fungal order Sordariales.</title>
        <authorList>
            <person name="Hensen N."/>
            <person name="Bonometti L."/>
            <person name="Westerberg I."/>
            <person name="Brannstrom I.O."/>
            <person name="Guillou S."/>
            <person name="Cros-Aarteil S."/>
            <person name="Calhoun S."/>
            <person name="Haridas S."/>
            <person name="Kuo A."/>
            <person name="Mondo S."/>
            <person name="Pangilinan J."/>
            <person name="Riley R."/>
            <person name="LaButti K."/>
            <person name="Andreopoulos B."/>
            <person name="Lipzen A."/>
            <person name="Chen C."/>
            <person name="Yan M."/>
            <person name="Daum C."/>
            <person name="Ng V."/>
            <person name="Clum A."/>
            <person name="Steindorff A."/>
            <person name="Ohm R.A."/>
            <person name="Martin F."/>
            <person name="Silar P."/>
            <person name="Natvig D.O."/>
            <person name="Lalanne C."/>
            <person name="Gautier V."/>
            <person name="Ament-Velasquez S.L."/>
            <person name="Kruys A."/>
            <person name="Hutchinson M.I."/>
            <person name="Powell A.J."/>
            <person name="Barry K."/>
            <person name="Miller A.N."/>
            <person name="Grigoriev I.V."/>
            <person name="Debuchy R."/>
            <person name="Gladieux P."/>
            <person name="Hiltunen Thoren M."/>
            <person name="Johannesson H."/>
        </authorList>
    </citation>
    <scope>NUCLEOTIDE SEQUENCE</scope>
    <source>
        <strain evidence="12">CBS 232.78</strain>
    </source>
</reference>
<evidence type="ECO:0000256" key="7">
    <source>
        <dbReference type="ARBA" id="ARBA00022824"/>
    </source>
</evidence>
<evidence type="ECO:0000256" key="3">
    <source>
        <dbReference type="ARBA" id="ARBA00009731"/>
    </source>
</evidence>
<evidence type="ECO:0000256" key="5">
    <source>
        <dbReference type="ARBA" id="ARBA00017467"/>
    </source>
</evidence>
<dbReference type="EMBL" id="JAULSW010000003">
    <property type="protein sequence ID" value="KAK3387504.1"/>
    <property type="molecule type" value="Genomic_DNA"/>
</dbReference>
<reference evidence="12" key="2">
    <citation type="submission" date="2023-06" db="EMBL/GenBank/DDBJ databases">
        <authorList>
            <consortium name="Lawrence Berkeley National Laboratory"/>
            <person name="Haridas S."/>
            <person name="Hensen N."/>
            <person name="Bonometti L."/>
            <person name="Westerberg I."/>
            <person name="Brannstrom I.O."/>
            <person name="Guillou S."/>
            <person name="Cros-Aarteil S."/>
            <person name="Calhoun S."/>
            <person name="Kuo A."/>
            <person name="Mondo S."/>
            <person name="Pangilinan J."/>
            <person name="Riley R."/>
            <person name="LaButti K."/>
            <person name="Andreopoulos B."/>
            <person name="Lipzen A."/>
            <person name="Chen C."/>
            <person name="Yanf M."/>
            <person name="Daum C."/>
            <person name="Ng V."/>
            <person name="Clum A."/>
            <person name="Steindorff A."/>
            <person name="Ohm R."/>
            <person name="Martin F."/>
            <person name="Silar P."/>
            <person name="Natvig D."/>
            <person name="Lalanne C."/>
            <person name="Gautier V."/>
            <person name="Ament-velasquez S.L."/>
            <person name="Kruys A."/>
            <person name="Hutchinson M.I."/>
            <person name="Powell A.J."/>
            <person name="Barry K."/>
            <person name="Miller A.N."/>
            <person name="Grigoriev I.V."/>
            <person name="Debuchy R."/>
            <person name="Gladieux P."/>
            <person name="Thoren M.H."/>
            <person name="Johannesson H."/>
        </authorList>
    </citation>
    <scope>NUCLEOTIDE SEQUENCE</scope>
    <source>
        <strain evidence="12">CBS 232.78</strain>
    </source>
</reference>
<gene>
    <name evidence="12" type="ORF">B0H63DRAFT_541846</name>
</gene>
<comment type="subunit">
    <text evidence="4">Heterodimer with ALG13 to form a functional enzyme.</text>
</comment>
<feature type="transmembrane region" description="Helical" evidence="11">
    <location>
        <begin position="279"/>
        <end position="304"/>
    </location>
</feature>
<proteinExistence type="inferred from homology"/>
<evidence type="ECO:0000256" key="8">
    <source>
        <dbReference type="ARBA" id="ARBA00022989"/>
    </source>
</evidence>
<comment type="caution">
    <text evidence="12">The sequence shown here is derived from an EMBL/GenBank/DDBJ whole genome shotgun (WGS) entry which is preliminary data.</text>
</comment>
<feature type="transmembrane region" description="Helical" evidence="11">
    <location>
        <begin position="108"/>
        <end position="126"/>
    </location>
</feature>
<dbReference type="GO" id="GO:0004577">
    <property type="term" value="F:N-acetylglucosaminyldiphosphodolichol N-acetylglucosaminyltransferase activity"/>
    <property type="evidence" value="ECO:0007669"/>
    <property type="project" value="TreeGrafter"/>
</dbReference>
<keyword evidence="8 11" id="KW-1133">Transmembrane helix</keyword>
<evidence type="ECO:0000256" key="11">
    <source>
        <dbReference type="SAM" id="Phobius"/>
    </source>
</evidence>
<evidence type="ECO:0000313" key="13">
    <source>
        <dbReference type="Proteomes" id="UP001285441"/>
    </source>
</evidence>
<accession>A0AAE0U1V2</accession>
<dbReference type="Gene3D" id="3.40.50.2000">
    <property type="entry name" value="Glycogen Phosphorylase B"/>
    <property type="match status" value="1"/>
</dbReference>
<keyword evidence="7" id="KW-0256">Endoplasmic reticulum</keyword>
<evidence type="ECO:0000256" key="2">
    <source>
        <dbReference type="ARBA" id="ARBA00004590"/>
    </source>
</evidence>
<evidence type="ECO:0000313" key="12">
    <source>
        <dbReference type="EMBL" id="KAK3387504.1"/>
    </source>
</evidence>
<dbReference type="Proteomes" id="UP001285441">
    <property type="component" value="Unassembled WGS sequence"/>
</dbReference>
<evidence type="ECO:0000256" key="4">
    <source>
        <dbReference type="ARBA" id="ARBA00011335"/>
    </source>
</evidence>
<dbReference type="PANTHER" id="PTHR12154:SF4">
    <property type="entry name" value="UDP-N-ACETYLGLUCOSAMINE TRANSFERASE SUBUNIT ALG14 HOMOLOG"/>
    <property type="match status" value="1"/>
</dbReference>
<dbReference type="PANTHER" id="PTHR12154">
    <property type="entry name" value="GLYCOSYL TRANSFERASE-RELATED"/>
    <property type="match status" value="1"/>
</dbReference>
<evidence type="ECO:0000256" key="9">
    <source>
        <dbReference type="ARBA" id="ARBA00023136"/>
    </source>
</evidence>
<dbReference type="GO" id="GO:0043541">
    <property type="term" value="C:UDP-N-acetylglucosamine transferase complex"/>
    <property type="evidence" value="ECO:0007669"/>
    <property type="project" value="TreeGrafter"/>
</dbReference>
<comment type="subcellular location">
    <subcellularLocation>
        <location evidence="1">Endoplasmic reticulum membrane</location>
        <topology evidence="1">Single-pass membrane protein</topology>
    </subcellularLocation>
    <subcellularLocation>
        <location evidence="2">Nucleus membrane</location>
        <topology evidence="2">Single-pass membrane protein</topology>
    </subcellularLocation>
</comment>
<keyword evidence="9 11" id="KW-0472">Membrane</keyword>
<dbReference type="InterPro" id="IPR013969">
    <property type="entry name" value="Oligosacch_biosynth_Alg14"/>
</dbReference>
<evidence type="ECO:0000256" key="10">
    <source>
        <dbReference type="ARBA" id="ARBA00032062"/>
    </source>
</evidence>
<protein>
    <recommendedName>
        <fullName evidence="5">UDP-N-acetylglucosamine transferase subunit ALG14</fullName>
    </recommendedName>
    <alternativeName>
        <fullName evidence="10">Asparagine-linked glycosylation protein 14</fullName>
    </alternativeName>
</protein>
<dbReference type="GO" id="GO:0006488">
    <property type="term" value="P:dolichol-linked oligosaccharide biosynthetic process"/>
    <property type="evidence" value="ECO:0007669"/>
    <property type="project" value="InterPro"/>
</dbReference>
<comment type="similarity">
    <text evidence="3">Belongs to the ALG14 family.</text>
</comment>
<dbReference type="Pfam" id="PF08660">
    <property type="entry name" value="Alg14"/>
    <property type="match status" value="1"/>
</dbReference>
<dbReference type="AlphaFoldDB" id="A0AAE0U1V2"/>
<sequence>MAAPILALKGEKAAPQIHITDAGMSTSLQSRPGHDIQSQNLRNKTTAHSPNFTTLQETQQPPPENKNANMLECFEFFGEDDFAVAFFFGLITVLATALIAFFVLSWSWLTAIAIVVAVFILFRHVSLKFERPHVGRDWISRGNQRQSSTSIPDIDYLPAVYFLYVLGSGGHTTEMLEIIRQKIHGQPNQHRRYVINKGDSSSQERVQQLESIIRDAYPDERVGTRDAFLIRRARDVHQSALTAPLTCLMSAGQAVLALTREPKSRPAARYGYQFKYPHVVVTNGPATGFIICVVARLLKIFYLVPQNRLKMVYIESWARTQTMSLTGRLFAWTGIADMVCVQHQSLARRTGAEYIGAIAAPLALQNYNPED</sequence>
<keyword evidence="6 11" id="KW-0812">Transmembrane</keyword>
<keyword evidence="13" id="KW-1185">Reference proteome</keyword>